<organism evidence="1 2">
    <name type="scientific">Eumeta variegata</name>
    <name type="common">Bagworm moth</name>
    <name type="synonym">Eumeta japonica</name>
    <dbReference type="NCBI Taxonomy" id="151549"/>
    <lineage>
        <taxon>Eukaryota</taxon>
        <taxon>Metazoa</taxon>
        <taxon>Ecdysozoa</taxon>
        <taxon>Arthropoda</taxon>
        <taxon>Hexapoda</taxon>
        <taxon>Insecta</taxon>
        <taxon>Pterygota</taxon>
        <taxon>Neoptera</taxon>
        <taxon>Endopterygota</taxon>
        <taxon>Lepidoptera</taxon>
        <taxon>Glossata</taxon>
        <taxon>Ditrysia</taxon>
        <taxon>Tineoidea</taxon>
        <taxon>Psychidae</taxon>
        <taxon>Oiketicinae</taxon>
        <taxon>Eumeta</taxon>
    </lineage>
</organism>
<proteinExistence type="predicted"/>
<sequence length="98" mass="11270">MVLQRALETCSQERDNFRLLQTVKHNIINVLKIYVCKVEIANLQTERECLSRAIRSTANMRTEIIVYNVCNQERVRVRSLIEDAKTTGVQPLANIKGP</sequence>
<dbReference type="EMBL" id="BGZK01003283">
    <property type="protein sequence ID" value="GBO99513.1"/>
    <property type="molecule type" value="Genomic_DNA"/>
</dbReference>
<accession>A0A4C1SBT8</accession>
<reference evidence="1 2" key="1">
    <citation type="journal article" date="2019" name="Commun. Biol.">
        <title>The bagworm genome reveals a unique fibroin gene that provides high tensile strength.</title>
        <authorList>
            <person name="Kono N."/>
            <person name="Nakamura H."/>
            <person name="Ohtoshi R."/>
            <person name="Tomita M."/>
            <person name="Numata K."/>
            <person name="Arakawa K."/>
        </authorList>
    </citation>
    <scope>NUCLEOTIDE SEQUENCE [LARGE SCALE GENOMIC DNA]</scope>
</reference>
<keyword evidence="2" id="KW-1185">Reference proteome</keyword>
<name>A0A4C1SBT8_EUMVA</name>
<dbReference type="Proteomes" id="UP000299102">
    <property type="component" value="Unassembled WGS sequence"/>
</dbReference>
<evidence type="ECO:0000313" key="1">
    <source>
        <dbReference type="EMBL" id="GBO99513.1"/>
    </source>
</evidence>
<comment type="caution">
    <text evidence="1">The sequence shown here is derived from an EMBL/GenBank/DDBJ whole genome shotgun (WGS) entry which is preliminary data.</text>
</comment>
<evidence type="ECO:0000313" key="2">
    <source>
        <dbReference type="Proteomes" id="UP000299102"/>
    </source>
</evidence>
<gene>
    <name evidence="1" type="ORF">EVAR_100758_1</name>
</gene>
<dbReference type="OrthoDB" id="20035at2759"/>
<dbReference type="AlphaFoldDB" id="A0A4C1SBT8"/>
<protein>
    <submittedName>
        <fullName evidence="1">Uncharacterized protein</fullName>
    </submittedName>
</protein>